<sequence length="133" mass="14846">MIVHLLRFAFRDDVTEQQKDLVLATMRRTASVNSVEFACVGQDLGDPSAGFTHSYCVGLADLAALERYMHDPVHLAGDPVIIPYLAKVAIGPDLSDDPDPELNARIMALHQRKVQMYPEWDRLMSTIPEVRIG</sequence>
<dbReference type="AlphaFoldDB" id="A0A6P1CH77"/>
<dbReference type="InterPro" id="IPR013097">
    <property type="entry name" value="Dabb"/>
</dbReference>
<protein>
    <submittedName>
        <fullName evidence="2">Dabb family protein</fullName>
    </submittedName>
</protein>
<dbReference type="InterPro" id="IPR011008">
    <property type="entry name" value="Dimeric_a/b-barrel"/>
</dbReference>
<evidence type="ECO:0000313" key="3">
    <source>
        <dbReference type="Proteomes" id="UP000471166"/>
    </source>
</evidence>
<evidence type="ECO:0000259" key="1">
    <source>
        <dbReference type="PROSITE" id="PS51502"/>
    </source>
</evidence>
<feature type="domain" description="Stress-response A/B barrel" evidence="1">
    <location>
        <begin position="2"/>
        <end position="93"/>
    </location>
</feature>
<proteinExistence type="predicted"/>
<dbReference type="SMART" id="SM00886">
    <property type="entry name" value="Dabb"/>
    <property type="match status" value="1"/>
</dbReference>
<dbReference type="SUPFAM" id="SSF54909">
    <property type="entry name" value="Dimeric alpha+beta barrel"/>
    <property type="match status" value="1"/>
</dbReference>
<comment type="caution">
    <text evidence="2">The sequence shown here is derived from an EMBL/GenBank/DDBJ whole genome shotgun (WGS) entry which is preliminary data.</text>
</comment>
<dbReference type="OMA" id="HAYCVGI"/>
<accession>A0A6P1CH77</accession>
<dbReference type="PROSITE" id="PS51502">
    <property type="entry name" value="S_R_A_B_BARREL"/>
    <property type="match status" value="1"/>
</dbReference>
<dbReference type="Pfam" id="PF07876">
    <property type="entry name" value="Dabb"/>
    <property type="match status" value="1"/>
</dbReference>
<dbReference type="Gene3D" id="3.30.70.100">
    <property type="match status" value="1"/>
</dbReference>
<evidence type="ECO:0000313" key="2">
    <source>
        <dbReference type="EMBL" id="NEW31900.1"/>
    </source>
</evidence>
<gene>
    <name evidence="2" type="ORF">GV791_04895</name>
</gene>
<name>A0A6P1CH77_9NOCA</name>
<dbReference type="RefSeq" id="WP_014349382.1">
    <property type="nucleotide sequence ID" value="NZ_AP026975.1"/>
</dbReference>
<reference evidence="2 3" key="1">
    <citation type="submission" date="2020-01" db="EMBL/GenBank/DDBJ databases">
        <title>Genetics and antimicrobial susceptibilities of Nocardia species isolated from the soil; a comparison with species isolated from humans.</title>
        <authorList>
            <person name="Carrasco G."/>
            <person name="Monzon S."/>
            <person name="Sansegundo M."/>
            <person name="Garcia E."/>
            <person name="Garrido N."/>
            <person name="Medina M.J."/>
            <person name="Villalon P."/>
            <person name="Ramirez-Arocha A.C."/>
            <person name="Jimenez P."/>
            <person name="Cuesta I."/>
            <person name="Valdezate S."/>
        </authorList>
    </citation>
    <scope>NUCLEOTIDE SEQUENCE [LARGE SCALE GENOMIC DNA]</scope>
    <source>
        <strain evidence="2 3">CNM20110626</strain>
    </source>
</reference>
<dbReference type="Proteomes" id="UP000471166">
    <property type="component" value="Unassembled WGS sequence"/>
</dbReference>
<dbReference type="EMBL" id="JAAGVB010000005">
    <property type="protein sequence ID" value="NEW31900.1"/>
    <property type="molecule type" value="Genomic_DNA"/>
</dbReference>
<organism evidence="2 3">
    <name type="scientific">Nocardia cyriacigeorgica</name>
    <dbReference type="NCBI Taxonomy" id="135487"/>
    <lineage>
        <taxon>Bacteria</taxon>
        <taxon>Bacillati</taxon>
        <taxon>Actinomycetota</taxon>
        <taxon>Actinomycetes</taxon>
        <taxon>Mycobacteriales</taxon>
        <taxon>Nocardiaceae</taxon>
        <taxon>Nocardia</taxon>
    </lineage>
</organism>